<keyword evidence="8" id="KW-0067">ATP-binding</keyword>
<comment type="caution">
    <text evidence="13">The sequence shown here is derived from an EMBL/GenBank/DDBJ whole genome shotgun (WGS) entry which is preliminary data.</text>
</comment>
<feature type="domain" description="Protein kinase" evidence="12">
    <location>
        <begin position="1"/>
        <end position="95"/>
    </location>
</feature>
<evidence type="ECO:0000259" key="12">
    <source>
        <dbReference type="PROSITE" id="PS50011"/>
    </source>
</evidence>
<keyword evidence="11" id="KW-0472">Membrane</keyword>
<evidence type="ECO:0000256" key="3">
    <source>
        <dbReference type="ARBA" id="ARBA00012513"/>
    </source>
</evidence>
<sequence>PTRKQVYSPPKGRIIFHCYHGHPVIIWSLGVLVYYLVCRFCPFSMDEDIITRHYLLPAMAFWFLFPECQHLVKLCLSICPLDRPSLEDLFHHSWL</sequence>
<comment type="catalytic activity">
    <reaction evidence="9">
        <text>L-threonyl-[protein] + ATP = O-phospho-L-threonyl-[protein] + ADP + H(+)</text>
        <dbReference type="Rhea" id="RHEA:46608"/>
        <dbReference type="Rhea" id="RHEA-COMP:11060"/>
        <dbReference type="Rhea" id="RHEA-COMP:11605"/>
        <dbReference type="ChEBI" id="CHEBI:15378"/>
        <dbReference type="ChEBI" id="CHEBI:30013"/>
        <dbReference type="ChEBI" id="CHEBI:30616"/>
        <dbReference type="ChEBI" id="CHEBI:61977"/>
        <dbReference type="ChEBI" id="CHEBI:456216"/>
        <dbReference type="EC" id="2.7.11.1"/>
    </reaction>
</comment>
<dbReference type="SUPFAM" id="SSF56112">
    <property type="entry name" value="Protein kinase-like (PK-like)"/>
    <property type="match status" value="1"/>
</dbReference>
<keyword evidence="11" id="KW-0812">Transmembrane</keyword>
<keyword evidence="11" id="KW-1133">Transmembrane helix</keyword>
<proteinExistence type="inferred from homology"/>
<feature type="transmembrane region" description="Helical" evidence="11">
    <location>
        <begin position="14"/>
        <end position="37"/>
    </location>
</feature>
<dbReference type="GO" id="GO:0004674">
    <property type="term" value="F:protein serine/threonine kinase activity"/>
    <property type="evidence" value="ECO:0007669"/>
    <property type="project" value="UniProtKB-KW"/>
</dbReference>
<dbReference type="GO" id="GO:0005737">
    <property type="term" value="C:cytoplasm"/>
    <property type="evidence" value="ECO:0007669"/>
    <property type="project" value="TreeGrafter"/>
</dbReference>
<evidence type="ECO:0000256" key="10">
    <source>
        <dbReference type="ARBA" id="ARBA00048679"/>
    </source>
</evidence>
<keyword evidence="4" id="KW-0723">Serine/threonine-protein kinase</keyword>
<dbReference type="InterPro" id="IPR011009">
    <property type="entry name" value="Kinase-like_dom_sf"/>
</dbReference>
<evidence type="ECO:0000313" key="14">
    <source>
        <dbReference type="Proteomes" id="UP000532437"/>
    </source>
</evidence>
<comment type="catalytic activity">
    <reaction evidence="10">
        <text>L-seryl-[protein] + ATP = O-phospho-L-seryl-[protein] + ADP + H(+)</text>
        <dbReference type="Rhea" id="RHEA:17989"/>
        <dbReference type="Rhea" id="RHEA-COMP:9863"/>
        <dbReference type="Rhea" id="RHEA-COMP:11604"/>
        <dbReference type="ChEBI" id="CHEBI:15378"/>
        <dbReference type="ChEBI" id="CHEBI:29999"/>
        <dbReference type="ChEBI" id="CHEBI:30616"/>
        <dbReference type="ChEBI" id="CHEBI:83421"/>
        <dbReference type="ChEBI" id="CHEBI:456216"/>
        <dbReference type="EC" id="2.7.11.1"/>
    </reaction>
</comment>
<dbReference type="GO" id="GO:0043657">
    <property type="term" value="C:host cell"/>
    <property type="evidence" value="ECO:0007669"/>
    <property type="project" value="UniProtKB-SubCell"/>
</dbReference>
<dbReference type="GO" id="GO:0005524">
    <property type="term" value="F:ATP binding"/>
    <property type="evidence" value="ECO:0007669"/>
    <property type="project" value="UniProtKB-KW"/>
</dbReference>
<evidence type="ECO:0000256" key="9">
    <source>
        <dbReference type="ARBA" id="ARBA00047899"/>
    </source>
</evidence>
<name>A0A7K5PAE8_9CORV</name>
<evidence type="ECO:0000256" key="6">
    <source>
        <dbReference type="ARBA" id="ARBA00022741"/>
    </source>
</evidence>
<evidence type="ECO:0000256" key="2">
    <source>
        <dbReference type="ARBA" id="ARBA00005505"/>
    </source>
</evidence>
<comment type="subcellular location">
    <subcellularLocation>
        <location evidence="1">Host cell</location>
    </subcellularLocation>
</comment>
<evidence type="ECO:0000256" key="11">
    <source>
        <dbReference type="SAM" id="Phobius"/>
    </source>
</evidence>
<protein>
    <recommendedName>
        <fullName evidence="3">non-specific serine/threonine protein kinase</fullName>
        <ecNumber evidence="3">2.7.11.1</ecNumber>
    </recommendedName>
</protein>
<dbReference type="InterPro" id="IPR051138">
    <property type="entry name" value="PIM_Ser/Thr_kinase"/>
</dbReference>
<evidence type="ECO:0000256" key="1">
    <source>
        <dbReference type="ARBA" id="ARBA00004340"/>
    </source>
</evidence>
<comment type="similarity">
    <text evidence="2">Belongs to the protein kinase superfamily. CAMK Ser/Thr protein kinase family. PIM subfamily.</text>
</comment>
<accession>A0A7K5PAE8</accession>
<dbReference type="PANTHER" id="PTHR22984">
    <property type="entry name" value="SERINE/THREONINE-PROTEIN KINASE PIM"/>
    <property type="match status" value="1"/>
</dbReference>
<evidence type="ECO:0000256" key="5">
    <source>
        <dbReference type="ARBA" id="ARBA00022679"/>
    </source>
</evidence>
<dbReference type="EMBL" id="VZRG01000235">
    <property type="protein sequence ID" value="NWT51313.1"/>
    <property type="molecule type" value="Genomic_DNA"/>
</dbReference>
<feature type="non-terminal residue" evidence="13">
    <location>
        <position position="95"/>
    </location>
</feature>
<gene>
    <name evidence="13" type="primary">Pim3_0</name>
    <name evidence="13" type="ORF">ERYMCC_R05292</name>
</gene>
<keyword evidence="5" id="KW-0808">Transferase</keyword>
<feature type="non-terminal residue" evidence="13">
    <location>
        <position position="1"/>
    </location>
</feature>
<keyword evidence="7 13" id="KW-0418">Kinase</keyword>
<evidence type="ECO:0000313" key="13">
    <source>
        <dbReference type="EMBL" id="NWT51313.1"/>
    </source>
</evidence>
<dbReference type="EC" id="2.7.11.1" evidence="3"/>
<dbReference type="PANTHER" id="PTHR22984:SF25">
    <property type="entry name" value="PROTEIN KINASE DOMAIN-CONTAINING PROTEIN"/>
    <property type="match status" value="1"/>
</dbReference>
<dbReference type="Pfam" id="PF00069">
    <property type="entry name" value="Pkinase"/>
    <property type="match status" value="1"/>
</dbReference>
<dbReference type="Proteomes" id="UP000532437">
    <property type="component" value="Unassembled WGS sequence"/>
</dbReference>
<organism evidence="13 14">
    <name type="scientific">Erythrocercus mccallii</name>
    <dbReference type="NCBI Taxonomy" id="107208"/>
    <lineage>
        <taxon>Eukaryota</taxon>
        <taxon>Metazoa</taxon>
        <taxon>Chordata</taxon>
        <taxon>Craniata</taxon>
        <taxon>Vertebrata</taxon>
        <taxon>Euteleostomi</taxon>
        <taxon>Archelosauria</taxon>
        <taxon>Archosauria</taxon>
        <taxon>Dinosauria</taxon>
        <taxon>Saurischia</taxon>
        <taxon>Theropoda</taxon>
        <taxon>Coelurosauria</taxon>
        <taxon>Aves</taxon>
        <taxon>Neognathae</taxon>
        <taxon>Neoaves</taxon>
        <taxon>Telluraves</taxon>
        <taxon>Australaves</taxon>
        <taxon>Passeriformes</taxon>
        <taxon>Corvoidea</taxon>
        <taxon>Dicruridae</taxon>
        <taxon>Erythrocercus</taxon>
    </lineage>
</organism>
<keyword evidence="14" id="KW-1185">Reference proteome</keyword>
<dbReference type="AlphaFoldDB" id="A0A7K5PAE8"/>
<evidence type="ECO:0000256" key="8">
    <source>
        <dbReference type="ARBA" id="ARBA00022840"/>
    </source>
</evidence>
<reference evidence="13 14" key="1">
    <citation type="submission" date="2019-09" db="EMBL/GenBank/DDBJ databases">
        <title>Bird 10,000 Genomes (B10K) Project - Family phase.</title>
        <authorList>
            <person name="Zhang G."/>
        </authorList>
    </citation>
    <scope>NUCLEOTIDE SEQUENCE [LARGE SCALE GENOMIC DNA]</scope>
    <source>
        <strain evidence="13">B10K-DU-002-60</strain>
        <tissue evidence="13">Muscle</tissue>
    </source>
</reference>
<evidence type="ECO:0000256" key="7">
    <source>
        <dbReference type="ARBA" id="ARBA00022777"/>
    </source>
</evidence>
<dbReference type="Gene3D" id="1.10.510.10">
    <property type="entry name" value="Transferase(Phosphotransferase) domain 1"/>
    <property type="match status" value="1"/>
</dbReference>
<dbReference type="InterPro" id="IPR000719">
    <property type="entry name" value="Prot_kinase_dom"/>
</dbReference>
<keyword evidence="6" id="KW-0547">Nucleotide-binding</keyword>
<dbReference type="PROSITE" id="PS50011">
    <property type="entry name" value="PROTEIN_KINASE_DOM"/>
    <property type="match status" value="1"/>
</dbReference>
<evidence type="ECO:0000256" key="4">
    <source>
        <dbReference type="ARBA" id="ARBA00022527"/>
    </source>
</evidence>